<dbReference type="SUPFAM" id="SSF56276">
    <property type="entry name" value="S-adenosylmethionine decarboxylase"/>
    <property type="match status" value="1"/>
</dbReference>
<gene>
    <name evidence="9" type="ORF">UFOVP395_138</name>
</gene>
<evidence type="ECO:0000256" key="7">
    <source>
        <dbReference type="ARBA" id="ARBA00023270"/>
    </source>
</evidence>
<dbReference type="Gene3D" id="3.60.90.10">
    <property type="entry name" value="S-adenosylmethionine decarboxylase"/>
    <property type="match status" value="1"/>
</dbReference>
<keyword evidence="5" id="KW-0865">Zymogen</keyword>
<evidence type="ECO:0000256" key="8">
    <source>
        <dbReference type="ARBA" id="ARBA00023317"/>
    </source>
</evidence>
<keyword evidence="2" id="KW-0210">Decarboxylase</keyword>
<dbReference type="EMBL" id="LR796380">
    <property type="protein sequence ID" value="CAB4140803.1"/>
    <property type="molecule type" value="Genomic_DNA"/>
</dbReference>
<comment type="cofactor">
    <cofactor evidence="1">
        <name>pyruvate</name>
        <dbReference type="ChEBI" id="CHEBI:15361"/>
    </cofactor>
</comment>
<keyword evidence="6" id="KW-0456">Lyase</keyword>
<dbReference type="InterPro" id="IPR003826">
    <property type="entry name" value="AdoMetDC_fam_prok"/>
</dbReference>
<dbReference type="GO" id="GO:0008295">
    <property type="term" value="P:spermidine biosynthetic process"/>
    <property type="evidence" value="ECO:0007669"/>
    <property type="project" value="InterPro"/>
</dbReference>
<dbReference type="InterPro" id="IPR016067">
    <property type="entry name" value="S-AdoMet_deCO2ase_core"/>
</dbReference>
<organism evidence="9">
    <name type="scientific">uncultured Caudovirales phage</name>
    <dbReference type="NCBI Taxonomy" id="2100421"/>
    <lineage>
        <taxon>Viruses</taxon>
        <taxon>Duplodnaviria</taxon>
        <taxon>Heunggongvirae</taxon>
        <taxon>Uroviricota</taxon>
        <taxon>Caudoviricetes</taxon>
        <taxon>Peduoviridae</taxon>
        <taxon>Maltschvirus</taxon>
        <taxon>Maltschvirus maltsch</taxon>
    </lineage>
</organism>
<evidence type="ECO:0000256" key="6">
    <source>
        <dbReference type="ARBA" id="ARBA00023239"/>
    </source>
</evidence>
<proteinExistence type="predicted"/>
<accession>A0A6J5M5M1</accession>
<evidence type="ECO:0000256" key="5">
    <source>
        <dbReference type="ARBA" id="ARBA00023145"/>
    </source>
</evidence>
<dbReference type="Pfam" id="PF02675">
    <property type="entry name" value="AdoMet_dc"/>
    <property type="match status" value="1"/>
</dbReference>
<keyword evidence="7" id="KW-0704">Schiff base</keyword>
<evidence type="ECO:0000256" key="1">
    <source>
        <dbReference type="ARBA" id="ARBA00001928"/>
    </source>
</evidence>
<keyword evidence="4" id="KW-0620">Polyamine biosynthesis</keyword>
<evidence type="ECO:0000256" key="4">
    <source>
        <dbReference type="ARBA" id="ARBA00023115"/>
    </source>
</evidence>
<evidence type="ECO:0000256" key="2">
    <source>
        <dbReference type="ARBA" id="ARBA00022793"/>
    </source>
</evidence>
<sequence>MDERYWGYHAIIDAAGCNHNAITDYDNIYNFTKQLVKDIDMVAYGEPQIVKFGSGDKAGYTLVQLIETSNICAHFVDENDTMYLDVFSCKPFDERVVESLVVRYFGARTIRRGFIKRNATLDVELNPEGGE</sequence>
<keyword evidence="8" id="KW-0670">Pyruvate</keyword>
<evidence type="ECO:0000256" key="3">
    <source>
        <dbReference type="ARBA" id="ARBA00022813"/>
    </source>
</evidence>
<evidence type="ECO:0000313" key="9">
    <source>
        <dbReference type="EMBL" id="CAB4140803.1"/>
    </source>
</evidence>
<protein>
    <submittedName>
        <fullName evidence="9">SAM_DCase_Bsu, S-adenosylmethionine decarboxylase proenzyme</fullName>
    </submittedName>
</protein>
<name>A0A6J5M5M1_9CAUD</name>
<dbReference type="GO" id="GO:0004014">
    <property type="term" value="F:adenosylmethionine decarboxylase activity"/>
    <property type="evidence" value="ECO:0007669"/>
    <property type="project" value="InterPro"/>
</dbReference>
<keyword evidence="3" id="KW-0068">Autocatalytic cleavage</keyword>
<reference evidence="9" key="1">
    <citation type="submission" date="2020-04" db="EMBL/GenBank/DDBJ databases">
        <authorList>
            <person name="Chiriac C."/>
            <person name="Salcher M."/>
            <person name="Ghai R."/>
            <person name="Kavagutti S V."/>
        </authorList>
    </citation>
    <scope>NUCLEOTIDE SEQUENCE</scope>
</reference>